<keyword evidence="1" id="KW-0472">Membrane</keyword>
<dbReference type="SUPFAM" id="SSF117892">
    <property type="entry name" value="Band 7/SPFH domain"/>
    <property type="match status" value="1"/>
</dbReference>
<dbReference type="EMBL" id="CALNXI010000050">
    <property type="protein sequence ID" value="CAH3016896.1"/>
    <property type="molecule type" value="Genomic_DNA"/>
</dbReference>
<dbReference type="Pfam" id="PF01145">
    <property type="entry name" value="Band_7"/>
    <property type="match status" value="1"/>
</dbReference>
<organism evidence="3 4">
    <name type="scientific">Porites evermanni</name>
    <dbReference type="NCBI Taxonomy" id="104178"/>
    <lineage>
        <taxon>Eukaryota</taxon>
        <taxon>Metazoa</taxon>
        <taxon>Cnidaria</taxon>
        <taxon>Anthozoa</taxon>
        <taxon>Hexacorallia</taxon>
        <taxon>Scleractinia</taxon>
        <taxon>Fungiina</taxon>
        <taxon>Poritidae</taxon>
        <taxon>Porites</taxon>
    </lineage>
</organism>
<feature type="domain" description="Band 7" evidence="2">
    <location>
        <begin position="37"/>
        <end position="195"/>
    </location>
</feature>
<accession>A0ABN8LMZ2</accession>
<comment type="caution">
    <text evidence="3">The sequence shown here is derived from an EMBL/GenBank/DDBJ whole genome shotgun (WGS) entry which is preliminary data.</text>
</comment>
<dbReference type="Proteomes" id="UP001159427">
    <property type="component" value="Unassembled WGS sequence"/>
</dbReference>
<evidence type="ECO:0000259" key="2">
    <source>
        <dbReference type="Pfam" id="PF01145"/>
    </source>
</evidence>
<evidence type="ECO:0000313" key="3">
    <source>
        <dbReference type="EMBL" id="CAH3016896.1"/>
    </source>
</evidence>
<keyword evidence="1" id="KW-0812">Transmembrane</keyword>
<dbReference type="Gene3D" id="3.30.479.30">
    <property type="entry name" value="Band 7 domain"/>
    <property type="match status" value="1"/>
</dbReference>
<sequence length="303" mass="33854">MGEFKKSITIGGCCVFFVAIVIMSIALIATSLRKLASDEVGVAYDTYQKKLSSDTKKAGLHNGAPGFKFIKFPSVFKTLEFDKEECLNREGVDIELQIEFQYRARPQKLRDIIMEFKDHDNYVKMIKFLARASIQDACSQFNTSEFQTRRSYFQELVYTIMVKRFTSVNADITDLQVSNIKRPSEYETVVRNKESVKENIEIARNQRPRALIEANTAKEEAVTQGLINVQKATSDSKVILSKAEAEASSILAALEAEAEAYASIMRSQGLTVDGLLSYLGVRVLADNNNTVNIGFPAPAKPFA</sequence>
<keyword evidence="4" id="KW-1185">Reference proteome</keyword>
<dbReference type="InterPro" id="IPR036013">
    <property type="entry name" value="Band_7/SPFH_dom_sf"/>
</dbReference>
<dbReference type="InterPro" id="IPR001107">
    <property type="entry name" value="Band_7"/>
</dbReference>
<keyword evidence="1" id="KW-1133">Transmembrane helix</keyword>
<proteinExistence type="predicted"/>
<gene>
    <name evidence="3" type="ORF">PEVE_00033613</name>
</gene>
<protein>
    <recommendedName>
        <fullName evidence="2">Band 7 domain-containing protein</fullName>
    </recommendedName>
</protein>
<reference evidence="3 4" key="1">
    <citation type="submission" date="2022-05" db="EMBL/GenBank/DDBJ databases">
        <authorList>
            <consortium name="Genoscope - CEA"/>
            <person name="William W."/>
        </authorList>
    </citation>
    <scope>NUCLEOTIDE SEQUENCE [LARGE SCALE GENOMIC DNA]</scope>
</reference>
<evidence type="ECO:0000256" key="1">
    <source>
        <dbReference type="SAM" id="Phobius"/>
    </source>
</evidence>
<name>A0ABN8LMZ2_9CNID</name>
<evidence type="ECO:0000313" key="4">
    <source>
        <dbReference type="Proteomes" id="UP001159427"/>
    </source>
</evidence>
<feature type="transmembrane region" description="Helical" evidence="1">
    <location>
        <begin position="7"/>
        <end position="29"/>
    </location>
</feature>